<feature type="transmembrane region" description="Helical" evidence="1">
    <location>
        <begin position="160"/>
        <end position="180"/>
    </location>
</feature>
<feature type="transmembrane region" description="Helical" evidence="1">
    <location>
        <begin position="113"/>
        <end position="134"/>
    </location>
</feature>
<dbReference type="PANTHER" id="PTHR11161">
    <property type="entry name" value="O-ACYLTRANSFERASE"/>
    <property type="match status" value="1"/>
</dbReference>
<evidence type="ECO:0000256" key="1">
    <source>
        <dbReference type="SAM" id="Phobius"/>
    </source>
</evidence>
<gene>
    <name evidence="4" type="primary">LOC106819038</name>
</gene>
<keyword evidence="1" id="KW-0472">Membrane</keyword>
<evidence type="ECO:0000259" key="2">
    <source>
        <dbReference type="Pfam" id="PF01757"/>
    </source>
</evidence>
<dbReference type="GeneID" id="106819038"/>
<reference evidence="4" key="1">
    <citation type="submission" date="2025-08" db="UniProtKB">
        <authorList>
            <consortium name="RefSeq"/>
        </authorList>
    </citation>
    <scope>IDENTIFICATION</scope>
</reference>
<accession>A0ABM1F412</accession>
<feature type="transmembrane region" description="Helical" evidence="1">
    <location>
        <begin position="84"/>
        <end position="101"/>
    </location>
</feature>
<evidence type="ECO:0000313" key="4">
    <source>
        <dbReference type="RefSeq" id="XP_014679183.1"/>
    </source>
</evidence>
<organism evidence="3 4">
    <name type="scientific">Priapulus caudatus</name>
    <name type="common">Priapulid worm</name>
    <dbReference type="NCBI Taxonomy" id="37621"/>
    <lineage>
        <taxon>Eukaryota</taxon>
        <taxon>Metazoa</taxon>
        <taxon>Ecdysozoa</taxon>
        <taxon>Scalidophora</taxon>
        <taxon>Priapulida</taxon>
        <taxon>Priapulimorpha</taxon>
        <taxon>Priapulimorphida</taxon>
        <taxon>Priapulidae</taxon>
        <taxon>Priapulus</taxon>
    </lineage>
</organism>
<keyword evidence="1" id="KW-0812">Transmembrane</keyword>
<feature type="transmembrane region" description="Helical" evidence="1">
    <location>
        <begin position="6"/>
        <end position="28"/>
    </location>
</feature>
<feature type="transmembrane region" description="Helical" evidence="1">
    <location>
        <begin position="35"/>
        <end position="59"/>
    </location>
</feature>
<dbReference type="Pfam" id="PF01757">
    <property type="entry name" value="Acyl_transf_3"/>
    <property type="match status" value="1"/>
</dbReference>
<dbReference type="InterPro" id="IPR052728">
    <property type="entry name" value="O2_lipid_transport_reg"/>
</dbReference>
<dbReference type="InterPro" id="IPR002656">
    <property type="entry name" value="Acyl_transf_3_dom"/>
</dbReference>
<feature type="domain" description="Acyltransferase 3" evidence="2">
    <location>
        <begin position="3"/>
        <end position="174"/>
    </location>
</feature>
<sequence>MDHCLGWTWFIACMMQFYFVSPVFILMLRKNWKIGVAFVVACIAASMVTTGVLTVNYGLPSTYLGPASVNTTDTGIDHIYTKPYTRISPFLVGVLLGYYFAVTKNRRVKINPFVVVVSWLLSITVALLVVFGLIDHYSNILDPNYKSVLSKAIYNSCARFAWSLTIAWTIFACATGNGEFNIKQGFRKLKA</sequence>
<name>A0ABM1F412_PRICU</name>
<dbReference type="Proteomes" id="UP000695022">
    <property type="component" value="Unplaced"/>
</dbReference>
<dbReference type="RefSeq" id="XP_014679183.1">
    <property type="nucleotide sequence ID" value="XM_014823697.1"/>
</dbReference>
<proteinExistence type="predicted"/>
<keyword evidence="1" id="KW-1133">Transmembrane helix</keyword>
<protein>
    <submittedName>
        <fullName evidence="4">Nose resistant to fluoxetine protein 6-like</fullName>
    </submittedName>
</protein>
<keyword evidence="3" id="KW-1185">Reference proteome</keyword>
<evidence type="ECO:0000313" key="3">
    <source>
        <dbReference type="Proteomes" id="UP000695022"/>
    </source>
</evidence>
<dbReference type="PANTHER" id="PTHR11161:SF0">
    <property type="entry name" value="O-ACYLTRANSFERASE LIKE PROTEIN"/>
    <property type="match status" value="1"/>
</dbReference>